<dbReference type="AlphaFoldDB" id="A0A4C1WVG2"/>
<comment type="caution">
    <text evidence="6">Lacks conserved residue(s) required for the propagation of feature annotation.</text>
</comment>
<evidence type="ECO:0000256" key="2">
    <source>
        <dbReference type="ARBA" id="ARBA00022475"/>
    </source>
</evidence>
<comment type="function">
    <text evidence="6">Gustatory receptor which mediates acceptance or avoidance behavior, depending on its substrates.</text>
</comment>
<dbReference type="GO" id="GO:0005886">
    <property type="term" value="C:plasma membrane"/>
    <property type="evidence" value="ECO:0007669"/>
    <property type="project" value="UniProtKB-SubCell"/>
</dbReference>
<comment type="caution">
    <text evidence="7">The sequence shown here is derived from an EMBL/GenBank/DDBJ whole genome shotgun (WGS) entry which is preliminary data.</text>
</comment>
<evidence type="ECO:0000256" key="5">
    <source>
        <dbReference type="ARBA" id="ARBA00023136"/>
    </source>
</evidence>
<comment type="similarity">
    <text evidence="6">Belongs to the insect chemoreceptor superfamily. Gustatory receptor (GR) family.</text>
</comment>
<dbReference type="GO" id="GO:0007165">
    <property type="term" value="P:signal transduction"/>
    <property type="evidence" value="ECO:0007669"/>
    <property type="project" value="UniProtKB-KW"/>
</dbReference>
<dbReference type="EMBL" id="BGZK01000656">
    <property type="protein sequence ID" value="GBP54870.1"/>
    <property type="molecule type" value="Genomic_DNA"/>
</dbReference>
<accession>A0A4C1WVG2</accession>
<protein>
    <recommendedName>
        <fullName evidence="6">Gustatory receptor</fullName>
    </recommendedName>
</protein>
<keyword evidence="3 6" id="KW-0812">Transmembrane</keyword>
<evidence type="ECO:0000313" key="8">
    <source>
        <dbReference type="Proteomes" id="UP000299102"/>
    </source>
</evidence>
<dbReference type="OrthoDB" id="6478931at2759"/>
<reference evidence="7 8" key="1">
    <citation type="journal article" date="2019" name="Commun. Biol.">
        <title>The bagworm genome reveals a unique fibroin gene that provides high tensile strength.</title>
        <authorList>
            <person name="Kono N."/>
            <person name="Nakamura H."/>
            <person name="Ohtoshi R."/>
            <person name="Tomita M."/>
            <person name="Numata K."/>
            <person name="Arakawa K."/>
        </authorList>
    </citation>
    <scope>NUCLEOTIDE SEQUENCE [LARGE SCALE GENOMIC DNA]</scope>
</reference>
<keyword evidence="2 6" id="KW-1003">Cell membrane</keyword>
<name>A0A4C1WVG2_EUMVA</name>
<evidence type="ECO:0000256" key="4">
    <source>
        <dbReference type="ARBA" id="ARBA00022989"/>
    </source>
</evidence>
<dbReference type="STRING" id="151549.A0A4C1WVG2"/>
<proteinExistence type="inferred from homology"/>
<evidence type="ECO:0000256" key="6">
    <source>
        <dbReference type="RuleBase" id="RU363108"/>
    </source>
</evidence>
<keyword evidence="6 7" id="KW-0675">Receptor</keyword>
<keyword evidence="4 6" id="KW-1133">Transmembrane helix</keyword>
<evidence type="ECO:0000256" key="3">
    <source>
        <dbReference type="ARBA" id="ARBA00022692"/>
    </source>
</evidence>
<sequence>MDILDLRIRATDYLLPQCKSDTVAYQYIGFYIQCIIVIILELQFTFTTLTVLARFTALNDALAQTAIEAGVSVDEPSVRTHTNLFEVSNKIPVLERRKNLNMKVDSPTNLLDPAVIVRHHSSTTRLAVAPHVAIRQLTMLHGALCDVVDQLGASYSLPLIVILLSMLLHLIVTPYYLLVDLVSLQPRPAFAAAQSLWCINHIFRLLLIIEPCYLTKTQFDRSSNHGVMRFRVNVFRKPLLFGKASLHMAVLKAVRTAKLLSQLTTNVQDKQLATQVEIFNRQFVLRCMCYSPMGICVLDRPLIASV</sequence>
<gene>
    <name evidence="7" type="primary">Gr43a</name>
    <name evidence="7" type="ORF">EVAR_11622_1</name>
</gene>
<dbReference type="InterPro" id="IPR013604">
    <property type="entry name" value="7TM_chemorcpt"/>
</dbReference>
<evidence type="ECO:0000256" key="1">
    <source>
        <dbReference type="ARBA" id="ARBA00004651"/>
    </source>
</evidence>
<dbReference type="GO" id="GO:0050909">
    <property type="term" value="P:sensory perception of taste"/>
    <property type="evidence" value="ECO:0007669"/>
    <property type="project" value="InterPro"/>
</dbReference>
<keyword evidence="8" id="KW-1185">Reference proteome</keyword>
<comment type="subcellular location">
    <subcellularLocation>
        <location evidence="1 6">Cell membrane</location>
        <topology evidence="1 6">Multi-pass membrane protein</topology>
    </subcellularLocation>
</comment>
<evidence type="ECO:0000313" key="7">
    <source>
        <dbReference type="EMBL" id="GBP54870.1"/>
    </source>
</evidence>
<feature type="transmembrane region" description="Helical" evidence="6">
    <location>
        <begin position="157"/>
        <end position="177"/>
    </location>
</feature>
<dbReference type="Proteomes" id="UP000299102">
    <property type="component" value="Unassembled WGS sequence"/>
</dbReference>
<feature type="transmembrane region" description="Helical" evidence="6">
    <location>
        <begin position="30"/>
        <end position="52"/>
    </location>
</feature>
<organism evidence="7 8">
    <name type="scientific">Eumeta variegata</name>
    <name type="common">Bagworm moth</name>
    <name type="synonym">Eumeta japonica</name>
    <dbReference type="NCBI Taxonomy" id="151549"/>
    <lineage>
        <taxon>Eukaryota</taxon>
        <taxon>Metazoa</taxon>
        <taxon>Ecdysozoa</taxon>
        <taxon>Arthropoda</taxon>
        <taxon>Hexapoda</taxon>
        <taxon>Insecta</taxon>
        <taxon>Pterygota</taxon>
        <taxon>Neoptera</taxon>
        <taxon>Endopterygota</taxon>
        <taxon>Lepidoptera</taxon>
        <taxon>Glossata</taxon>
        <taxon>Ditrysia</taxon>
        <taxon>Tineoidea</taxon>
        <taxon>Psychidae</taxon>
        <taxon>Oiketicinae</taxon>
        <taxon>Eumeta</taxon>
    </lineage>
</organism>
<keyword evidence="5 6" id="KW-0472">Membrane</keyword>
<keyword evidence="6" id="KW-0807">Transducer</keyword>
<dbReference type="Pfam" id="PF08395">
    <property type="entry name" value="7tm_7"/>
    <property type="match status" value="1"/>
</dbReference>